<feature type="compositionally biased region" description="Polar residues" evidence="1">
    <location>
        <begin position="973"/>
        <end position="984"/>
    </location>
</feature>
<feature type="region of interest" description="Disordered" evidence="1">
    <location>
        <begin position="69"/>
        <end position="102"/>
    </location>
</feature>
<dbReference type="RefSeq" id="XP_055861583.1">
    <property type="nucleotide sequence ID" value="XM_056005608.1"/>
</dbReference>
<protein>
    <submittedName>
        <fullName evidence="3">Uncharacterized protein LOC106065848</fullName>
    </submittedName>
</protein>
<gene>
    <name evidence="3" type="primary">LOC106065848</name>
</gene>
<feature type="compositionally biased region" description="Low complexity" evidence="1">
    <location>
        <begin position="2127"/>
        <end position="2138"/>
    </location>
</feature>
<accession>A0A9W2YFT5</accession>
<feature type="region of interest" description="Disordered" evidence="1">
    <location>
        <begin position="2060"/>
        <end position="2190"/>
    </location>
</feature>
<feature type="region of interest" description="Disordered" evidence="1">
    <location>
        <begin position="1819"/>
        <end position="1840"/>
    </location>
</feature>
<proteinExistence type="predicted"/>
<feature type="compositionally biased region" description="Basic residues" evidence="1">
    <location>
        <begin position="1545"/>
        <end position="1560"/>
    </location>
</feature>
<dbReference type="OMA" id="ECINIGM"/>
<dbReference type="OrthoDB" id="10320359at2759"/>
<feature type="region of interest" description="Disordered" evidence="1">
    <location>
        <begin position="1890"/>
        <end position="1926"/>
    </location>
</feature>
<feature type="compositionally biased region" description="Polar residues" evidence="1">
    <location>
        <begin position="2224"/>
        <end position="2238"/>
    </location>
</feature>
<dbReference type="GeneID" id="106065848"/>
<feature type="compositionally biased region" description="Polar residues" evidence="1">
    <location>
        <begin position="1957"/>
        <end position="1989"/>
    </location>
</feature>
<feature type="compositionally biased region" description="Basic and acidic residues" evidence="1">
    <location>
        <begin position="1898"/>
        <end position="1918"/>
    </location>
</feature>
<feature type="compositionally biased region" description="Basic residues" evidence="1">
    <location>
        <begin position="1358"/>
        <end position="1388"/>
    </location>
</feature>
<feature type="compositionally biased region" description="Low complexity" evidence="1">
    <location>
        <begin position="1729"/>
        <end position="1749"/>
    </location>
</feature>
<feature type="compositionally biased region" description="Low complexity" evidence="1">
    <location>
        <begin position="1517"/>
        <end position="1536"/>
    </location>
</feature>
<feature type="compositionally biased region" description="Polar residues" evidence="1">
    <location>
        <begin position="2112"/>
        <end position="2126"/>
    </location>
</feature>
<feature type="compositionally biased region" description="Basic residues" evidence="1">
    <location>
        <begin position="74"/>
        <end position="87"/>
    </location>
</feature>
<feature type="region of interest" description="Disordered" evidence="1">
    <location>
        <begin position="484"/>
        <end position="503"/>
    </location>
</feature>
<keyword evidence="2" id="KW-1185">Reference proteome</keyword>
<feature type="compositionally biased region" description="Polar residues" evidence="1">
    <location>
        <begin position="2139"/>
        <end position="2148"/>
    </location>
</feature>
<feature type="compositionally biased region" description="Low complexity" evidence="1">
    <location>
        <begin position="2149"/>
        <end position="2189"/>
    </location>
</feature>
<feature type="compositionally biased region" description="Basic residues" evidence="1">
    <location>
        <begin position="955"/>
        <end position="968"/>
    </location>
</feature>
<feature type="region of interest" description="Disordered" evidence="1">
    <location>
        <begin position="1955"/>
        <end position="1989"/>
    </location>
</feature>
<feature type="region of interest" description="Disordered" evidence="1">
    <location>
        <begin position="1231"/>
        <end position="1273"/>
    </location>
</feature>
<organism evidence="2 3">
    <name type="scientific">Biomphalaria glabrata</name>
    <name type="common">Bloodfluke planorb</name>
    <name type="synonym">Freshwater snail</name>
    <dbReference type="NCBI Taxonomy" id="6526"/>
    <lineage>
        <taxon>Eukaryota</taxon>
        <taxon>Metazoa</taxon>
        <taxon>Spiralia</taxon>
        <taxon>Lophotrochozoa</taxon>
        <taxon>Mollusca</taxon>
        <taxon>Gastropoda</taxon>
        <taxon>Heterobranchia</taxon>
        <taxon>Euthyneura</taxon>
        <taxon>Panpulmonata</taxon>
        <taxon>Hygrophila</taxon>
        <taxon>Lymnaeoidea</taxon>
        <taxon>Planorbidae</taxon>
        <taxon>Biomphalaria</taxon>
    </lineage>
</organism>
<feature type="region of interest" description="Disordered" evidence="1">
    <location>
        <begin position="1726"/>
        <end position="1752"/>
    </location>
</feature>
<evidence type="ECO:0000313" key="2">
    <source>
        <dbReference type="Proteomes" id="UP001165740"/>
    </source>
</evidence>
<feature type="region of interest" description="Disordered" evidence="1">
    <location>
        <begin position="1410"/>
        <end position="1434"/>
    </location>
</feature>
<evidence type="ECO:0000256" key="1">
    <source>
        <dbReference type="SAM" id="MobiDB-lite"/>
    </source>
</evidence>
<feature type="region of interest" description="Disordered" evidence="1">
    <location>
        <begin position="792"/>
        <end position="896"/>
    </location>
</feature>
<feature type="region of interest" description="Disordered" evidence="1">
    <location>
        <begin position="922"/>
        <end position="984"/>
    </location>
</feature>
<feature type="compositionally biased region" description="Polar residues" evidence="1">
    <location>
        <begin position="1781"/>
        <end position="1800"/>
    </location>
</feature>
<dbReference type="Proteomes" id="UP001165740">
    <property type="component" value="Chromosome 12"/>
</dbReference>
<feature type="compositionally biased region" description="Polar residues" evidence="1">
    <location>
        <begin position="929"/>
        <end position="938"/>
    </location>
</feature>
<evidence type="ECO:0000313" key="3">
    <source>
        <dbReference type="RefSeq" id="XP_055861583.1"/>
    </source>
</evidence>
<feature type="compositionally biased region" description="Basic and acidic residues" evidence="1">
    <location>
        <begin position="2060"/>
        <end position="2070"/>
    </location>
</feature>
<feature type="region of interest" description="Disordered" evidence="1">
    <location>
        <begin position="18"/>
        <end position="38"/>
    </location>
</feature>
<feature type="compositionally biased region" description="Polar residues" evidence="1">
    <location>
        <begin position="877"/>
        <end position="887"/>
    </location>
</feature>
<feature type="compositionally biased region" description="Polar residues" evidence="1">
    <location>
        <begin position="2246"/>
        <end position="2277"/>
    </location>
</feature>
<feature type="compositionally biased region" description="Basic residues" evidence="1">
    <location>
        <begin position="1411"/>
        <end position="1430"/>
    </location>
</feature>
<sequence>MLNKTASNFEGSYSSLSTSAKVKVSTRDRRRPKVRNSKQLEAPTFDYIVLPGTQSDFEQSCQTIIATRVGRGSRPQKRQGKLVKQTRKNSEKDKKFKNTCPQSIPSITSTYVNQVADETVQNGRDSRGCSSWHAGFEKRGCDLSKAPTSKLNKTDTAKRSFSYSTVSQTCDRSTLCINSLLSILTDKRVRYQPSKIYSQDPLGPDSLIVTYDTEPSVSLRSVTNVGKMKPSSTSACKTLFRDVCDFAHTRGYDLVLFRSDLRRSRNQPKISGSQKQSSKKFKIRMALGNRKCPSQVNEFGPHQYCKESCPADSKETAAPSVAECEVMNMNFVESAKKEIAMVRRVSKKLSNMGVVIPDCHVSKGKHSKDTLKEENHVKDQIRIKTEEILSSAPLNEYKQYLSDVCIKIYQEQPFFIPNIVRLESETNDDVIDPNNKSVAKLKTSLPKLSEKTNKHYRMCNSLTAAIARERQLALKHNEQRLNAKVSSLDGRASRKHSKNCSTQSAEASMLSLQPCISVETFLAENCNNNALPELQLSLDDLQNDVSDIEEDEEGNREPHRRRDPSLDSCPMDKGEQLLNKHTATSGGFRLPMLLNSCKKRTTVGCKHDQSPPSSDPPIIYSKAYQKCSITKKAQQSKKVQIEFETKSHFCDVIKKRNLNDKRNIRTRKRPVRLSPVACNISSNGSHSINVPGDPQTEGQTVVRMDKMTCKSNAFTSLLNQDTHSLCITEEKRKTPGLITHAGERTHSPHSQKMSVYKEVCLKSPEIFFRALPDPSGMSVKSKETRFLPSLSQKVNTNFGGSNSNPSASNNNNNSNTDGNSHSITTVTSKNFKPRRCSAKSSTSKTGKYLKPNKRNAKSNRSVIRKTDKNLKPPRCNANPSALNQNYNAPPKGRNSCRRALSQCEDKFIEDLDRELQKLIKEQNGRRQCSDVNTSNTTKRAGHYRKLRPENTGRSIHFRQTKKSNHTRKRTVENSETPEPSDSSELCSSVFQSCSGDHSSRATLSTFVAVDPCNNNVQEQHQGDGRAFQCPTAEGMNSGICTKEDSEAHCPVIDTHWENYALRTGNNDVNRDFISNNPTNEQFGLVPTFFSHQNPTEDPMDFEEAANDDSKLLEHVQSSQGQLSQKLESLETFFGRKFNSLHNLVETNFKHTCHLIHRYHIRERDLPVSLFGLHQKQSQSNVVNSDTGNTMVEPGKVTASAGNDALGDNESTCFTNGSGSCTTCASSNTTVRTGRRSTSTRASSETRRKHTLPRQRTASTGNVEHCQQKVDTPEKTLSIPQETGARYISSQHSRACRRRHAANGTPCHIVPHKSASSDHVTSASGKRKRESNDGSKNKQPAGKRKCVRFIKSSTSNNTKSKKLTPRKRKKKPVSRRVGKKGRSSNRNRSKNNTNDCQSELLVPENCNQNYRTKCKKRKRQPLKRNKRKSKASTKEKTAYIITPVGRKNYYDGIKQHNARLMKHVKLLECQVKEHRQAKKKEDISTRFNRLVKHFPKKKIKMIEDIINRYLHETDQSLRRSSSSKSSVKSLVKSGRSKTTSDSSVKRGSRKNLRTSKSKAKNNQRSPKNECGCCCCTNKTSNHKPKGAKAFKAVDSLILNRRRLRTQKDNSRNAYVERFIAADRAPNAVNKLIHSVHKAEGFKDVTRRNASIDLIGCETRHQRTDCSCDSSASSSRGIYPFSTTSFTCHRIFLFSAINPIISSGPNPNSVSSGPKSNLNITVNDVRQNGAQKSSGSSQHQQQTAKDTQQAQCSASPSHLDVCSNSIKHTFCRIGSPYEGLNEPQLSPSQNESNSSLKANTSKPGHKLVPSKAEENILKHGGSSQELDSNQNPPNRTAKVVPSRGVINITKASSSNKGLDQQMDVTQNNLKASSSTKDQQIDATLNNSIISMQCIPPNVPENRRDLESPDHKRRTVSDKKSGPQKKVQSGFTASLWAGFQSQPEKSCAKKSHLCAPGENNKLNQNLDLNSPQDDSHNNNETLTNDPEPSLQSVNNEINNVRSASSSESAPQTLPCSARPNYINVGPHSFMPLRAPWNRKKPLTIQPALRLQDEADNGIDKEKHSLADERKLETEQSPGDEGSLEQVQPYLKVNTPGIRTTWSYVRRPGNTDSRKVSSNSTEGQASSCRDSLSSSQTESPSSNENDSNLADASSNKSNENESNLADTSSNKSNENESNLADTSSNQSNENESNLADTLANKSNENESNLADTLANKSNENESNLADTLANKSNENESNIADTSSDKSNENESNLADTSSNKSEVNLSRASNPTASTSQSNSAEDEHDTSSDKNLNDNAKNIAMRWSDTTRYIEHVQNYKTDDLVGASPQHPTSGHNLAVVYPGPSCFNKKHKNTVDPMTSEFYNKGPELVSGANAPCQAMFNSLVGAQTSLYTLSNALELLKFQTEESSNQPSSPDDEETSLQSSCSYFKRSFSNRKRSAHSPECLVPPCKVPRFNFTSFPDQMAPERHLSKSHRRSRYQVIREMKYWNERQRAKENPSLCASSIYVIETAKSTLGQQYDNSSDADSESSI</sequence>
<feature type="compositionally biased region" description="Low complexity" evidence="1">
    <location>
        <begin position="1231"/>
        <end position="1242"/>
    </location>
</feature>
<feature type="region of interest" description="Disordered" evidence="1">
    <location>
        <begin position="1779"/>
        <end position="1806"/>
    </location>
</feature>
<feature type="compositionally biased region" description="Polar residues" evidence="1">
    <location>
        <begin position="1819"/>
        <end position="1832"/>
    </location>
</feature>
<name>A0A9W2YFT5_BIOGL</name>
<feature type="compositionally biased region" description="Low complexity" evidence="1">
    <location>
        <begin position="797"/>
        <end position="822"/>
    </location>
</feature>
<feature type="region of interest" description="Disordered" evidence="1">
    <location>
        <begin position="1287"/>
        <end position="1395"/>
    </location>
</feature>
<feature type="region of interest" description="Disordered" evidence="1">
    <location>
        <begin position="1513"/>
        <end position="1567"/>
    </location>
</feature>
<feature type="region of interest" description="Disordered" evidence="1">
    <location>
        <begin position="2224"/>
        <end position="2294"/>
    </location>
</feature>
<reference evidence="3" key="1">
    <citation type="submission" date="2025-08" db="UniProtKB">
        <authorList>
            <consortium name="RefSeq"/>
        </authorList>
    </citation>
    <scope>IDENTIFICATION</scope>
</reference>
<feature type="region of interest" description="Disordered" evidence="1">
    <location>
        <begin position="548"/>
        <end position="573"/>
    </location>
</feature>